<dbReference type="PANTHER" id="PTHR42740">
    <property type="entry name" value="RIBONUCLEASE VAPC3"/>
    <property type="match status" value="1"/>
</dbReference>
<evidence type="ECO:0000313" key="8">
    <source>
        <dbReference type="Proteomes" id="UP000676386"/>
    </source>
</evidence>
<gene>
    <name evidence="7" type="ORF">KE626_03295</name>
</gene>
<keyword evidence="3" id="KW-0479">Metal-binding</keyword>
<sequence>MNQPLLFDTSVWIDSMRKKVTPQTGLLNYYLKNGFEIPVIPIVLQELLQGIRDDLQYRKTKEVMRRFTRLEIAPMATAIGASALFRTLRKKGVTIRKSNDCIIAFYAMSFDLEVVHNDSNFDLISAHSALKTWQNNKG</sequence>
<keyword evidence="8" id="KW-1185">Reference proteome</keyword>
<dbReference type="InterPro" id="IPR002716">
    <property type="entry name" value="PIN_dom"/>
</dbReference>
<keyword evidence="2" id="KW-0540">Nuclease</keyword>
<protein>
    <submittedName>
        <fullName evidence="7">PIN domain nuclease</fullName>
    </submittedName>
</protein>
<keyword evidence="5" id="KW-0460">Magnesium</keyword>
<reference evidence="7 8" key="1">
    <citation type="submission" date="2021-04" db="EMBL/GenBank/DDBJ databases">
        <title>Chitinophaga sp. nov., isolated from the rhizosphere soil.</title>
        <authorList>
            <person name="He S."/>
        </authorList>
    </citation>
    <scope>NUCLEOTIDE SEQUENCE [LARGE SCALE GENOMIC DNA]</scope>
    <source>
        <strain evidence="7 8">2R12</strain>
    </source>
</reference>
<organism evidence="7 8">
    <name type="scientific">Chitinophaga hostae</name>
    <dbReference type="NCBI Taxonomy" id="2831022"/>
    <lineage>
        <taxon>Bacteria</taxon>
        <taxon>Pseudomonadati</taxon>
        <taxon>Bacteroidota</taxon>
        <taxon>Chitinophagia</taxon>
        <taxon>Chitinophagales</taxon>
        <taxon>Chitinophagaceae</taxon>
        <taxon>Chitinophaga</taxon>
    </lineage>
</organism>
<evidence type="ECO:0000259" key="6">
    <source>
        <dbReference type="Pfam" id="PF01850"/>
    </source>
</evidence>
<dbReference type="EMBL" id="JAGTXB010000001">
    <property type="protein sequence ID" value="MBS0026329.1"/>
    <property type="molecule type" value="Genomic_DNA"/>
</dbReference>
<proteinExistence type="predicted"/>
<accession>A0ABS5ITQ5</accession>
<evidence type="ECO:0000256" key="1">
    <source>
        <dbReference type="ARBA" id="ARBA00022649"/>
    </source>
</evidence>
<dbReference type="Proteomes" id="UP000676386">
    <property type="component" value="Unassembled WGS sequence"/>
</dbReference>
<keyword evidence="4" id="KW-0378">Hydrolase</keyword>
<evidence type="ECO:0000256" key="2">
    <source>
        <dbReference type="ARBA" id="ARBA00022722"/>
    </source>
</evidence>
<dbReference type="Pfam" id="PF01850">
    <property type="entry name" value="PIN"/>
    <property type="match status" value="1"/>
</dbReference>
<dbReference type="PANTHER" id="PTHR42740:SF1">
    <property type="entry name" value="RIBONUCLEASE VAPC3"/>
    <property type="match status" value="1"/>
</dbReference>
<feature type="domain" description="PIN" evidence="6">
    <location>
        <begin position="6"/>
        <end position="123"/>
    </location>
</feature>
<keyword evidence="1" id="KW-1277">Toxin-antitoxin system</keyword>
<evidence type="ECO:0000256" key="4">
    <source>
        <dbReference type="ARBA" id="ARBA00022801"/>
    </source>
</evidence>
<dbReference type="CDD" id="cd18764">
    <property type="entry name" value="PIN_MtVapC3-like"/>
    <property type="match status" value="1"/>
</dbReference>
<dbReference type="Gene3D" id="3.40.50.1010">
    <property type="entry name" value="5'-nuclease"/>
    <property type="match status" value="1"/>
</dbReference>
<comment type="caution">
    <text evidence="7">The sequence shown here is derived from an EMBL/GenBank/DDBJ whole genome shotgun (WGS) entry which is preliminary data.</text>
</comment>
<dbReference type="InterPro" id="IPR029060">
    <property type="entry name" value="PIN-like_dom_sf"/>
</dbReference>
<evidence type="ECO:0000313" key="7">
    <source>
        <dbReference type="EMBL" id="MBS0026329.1"/>
    </source>
</evidence>
<evidence type="ECO:0000256" key="5">
    <source>
        <dbReference type="ARBA" id="ARBA00022842"/>
    </source>
</evidence>
<dbReference type="RefSeq" id="WP_211971444.1">
    <property type="nucleotide sequence ID" value="NZ_CBFHAM010000005.1"/>
</dbReference>
<name>A0ABS5ITQ5_9BACT</name>
<dbReference type="InterPro" id="IPR051749">
    <property type="entry name" value="PINc/VapC_TA_RNase"/>
</dbReference>
<dbReference type="SUPFAM" id="SSF88723">
    <property type="entry name" value="PIN domain-like"/>
    <property type="match status" value="1"/>
</dbReference>
<evidence type="ECO:0000256" key="3">
    <source>
        <dbReference type="ARBA" id="ARBA00022723"/>
    </source>
</evidence>